<name>A0ABQ8K1H5_9APHY</name>
<organism evidence="2 3">
    <name type="scientific">Rhodofomes roseus</name>
    <dbReference type="NCBI Taxonomy" id="34475"/>
    <lineage>
        <taxon>Eukaryota</taxon>
        <taxon>Fungi</taxon>
        <taxon>Dikarya</taxon>
        <taxon>Basidiomycota</taxon>
        <taxon>Agaricomycotina</taxon>
        <taxon>Agaricomycetes</taxon>
        <taxon>Polyporales</taxon>
        <taxon>Rhodofomes</taxon>
    </lineage>
</organism>
<feature type="compositionally biased region" description="Low complexity" evidence="1">
    <location>
        <begin position="185"/>
        <end position="202"/>
    </location>
</feature>
<feature type="compositionally biased region" description="Polar residues" evidence="1">
    <location>
        <begin position="26"/>
        <end position="39"/>
    </location>
</feature>
<evidence type="ECO:0000256" key="1">
    <source>
        <dbReference type="SAM" id="MobiDB-lite"/>
    </source>
</evidence>
<reference evidence="2 3" key="1">
    <citation type="journal article" date="2021" name="Environ. Microbiol.">
        <title>Gene family expansions and transcriptome signatures uncover fungal adaptations to wood decay.</title>
        <authorList>
            <person name="Hage H."/>
            <person name="Miyauchi S."/>
            <person name="Viragh M."/>
            <person name="Drula E."/>
            <person name="Min B."/>
            <person name="Chaduli D."/>
            <person name="Navarro D."/>
            <person name="Favel A."/>
            <person name="Norest M."/>
            <person name="Lesage-Meessen L."/>
            <person name="Balint B."/>
            <person name="Merenyi Z."/>
            <person name="de Eugenio L."/>
            <person name="Morin E."/>
            <person name="Martinez A.T."/>
            <person name="Baldrian P."/>
            <person name="Stursova M."/>
            <person name="Martinez M.J."/>
            <person name="Novotny C."/>
            <person name="Magnuson J.K."/>
            <person name="Spatafora J.W."/>
            <person name="Maurice S."/>
            <person name="Pangilinan J."/>
            <person name="Andreopoulos W."/>
            <person name="LaButti K."/>
            <person name="Hundley H."/>
            <person name="Na H."/>
            <person name="Kuo A."/>
            <person name="Barry K."/>
            <person name="Lipzen A."/>
            <person name="Henrissat B."/>
            <person name="Riley R."/>
            <person name="Ahrendt S."/>
            <person name="Nagy L.G."/>
            <person name="Grigoriev I.V."/>
            <person name="Martin F."/>
            <person name="Rosso M.N."/>
        </authorList>
    </citation>
    <scope>NUCLEOTIDE SEQUENCE [LARGE SCALE GENOMIC DNA]</scope>
    <source>
        <strain evidence="2 3">CIRM-BRFM 1785</strain>
    </source>
</reference>
<dbReference type="RefSeq" id="XP_047773861.1">
    <property type="nucleotide sequence ID" value="XM_047918050.1"/>
</dbReference>
<feature type="region of interest" description="Disordered" evidence="1">
    <location>
        <begin position="1"/>
        <end position="54"/>
    </location>
</feature>
<keyword evidence="3" id="KW-1185">Reference proteome</keyword>
<evidence type="ECO:0000313" key="2">
    <source>
        <dbReference type="EMBL" id="KAH9830566.1"/>
    </source>
</evidence>
<dbReference type="Proteomes" id="UP000814176">
    <property type="component" value="Unassembled WGS sequence"/>
</dbReference>
<gene>
    <name evidence="2" type="ORF">C8Q71DRAFT_358488</name>
</gene>
<feature type="compositionally biased region" description="Basic and acidic residues" evidence="1">
    <location>
        <begin position="203"/>
        <end position="235"/>
    </location>
</feature>
<feature type="compositionally biased region" description="Pro residues" evidence="1">
    <location>
        <begin position="160"/>
        <end position="176"/>
    </location>
</feature>
<protein>
    <submittedName>
        <fullName evidence="2">Uncharacterized protein</fullName>
    </submittedName>
</protein>
<dbReference type="GeneID" id="71998782"/>
<feature type="region of interest" description="Disordered" evidence="1">
    <location>
        <begin position="124"/>
        <end position="235"/>
    </location>
</feature>
<evidence type="ECO:0000313" key="3">
    <source>
        <dbReference type="Proteomes" id="UP000814176"/>
    </source>
</evidence>
<feature type="compositionally biased region" description="Low complexity" evidence="1">
    <location>
        <begin position="124"/>
        <end position="137"/>
    </location>
</feature>
<dbReference type="EMBL" id="JADCUA010000030">
    <property type="protein sequence ID" value="KAH9830566.1"/>
    <property type="molecule type" value="Genomic_DNA"/>
</dbReference>
<accession>A0ABQ8K1H5</accession>
<sequence length="235" mass="24996">RAFDGRTRHLPPPAAPDSYISRITRHNPQCLTTRSLQTTPPIPRPRGGRGPGGLHLQERARASLQGPNFEVRCRTRSTRRARVTLPPQAPSTPERIPSQSSGPASRDRSPCNVSVIYVTTPRAWASPPSLAAPPSTSLGHPSHTHAPLISNTVPRCAEPSPSPSSPSPSSPSPAPHPHPRRRTPARSTSSSARASRAGATARGRGDPRGSRGEGRGGETEHGERGTENGGRRMRG</sequence>
<feature type="region of interest" description="Disordered" evidence="1">
    <location>
        <begin position="75"/>
        <end position="111"/>
    </location>
</feature>
<comment type="caution">
    <text evidence="2">The sequence shown here is derived from an EMBL/GenBank/DDBJ whole genome shotgun (WGS) entry which is preliminary data.</text>
</comment>
<proteinExistence type="predicted"/>
<feature type="non-terminal residue" evidence="2">
    <location>
        <position position="1"/>
    </location>
</feature>